<dbReference type="Proteomes" id="UP000789759">
    <property type="component" value="Unassembled WGS sequence"/>
</dbReference>
<evidence type="ECO:0000313" key="10">
    <source>
        <dbReference type="EMBL" id="CAG8523540.1"/>
    </source>
</evidence>
<sequence length="326" mass="35870">MSKFPAILNATEEDIQLLLAAQCHIGAKNLNVQMTPYVFKRRADGVHIINIGKTWEKLIFAARIITAIENPADVVIISARPYGQRAVLKYASYTGAQPIAGRFTPGTFTNYITRSFKEPRLIVVTDPRTDHQAIKEASYVNIPVIALSDTDSPLRFVDVAIPTNNKAKHSIGLIYWLLAREVLRLRGTITRDSPWDVMVDMFFYRDPEEVEKEAEAAATDKVVAPFETAWEQQGTPSDWDATGTTAPGGVNPAVAMVATAKPTNIVESSWDTQDVEGPGWGETTFDTSFVEPVTGFNEPTETTFETPAFGDSGGNWADETTENVNP</sequence>
<evidence type="ECO:0000256" key="8">
    <source>
        <dbReference type="SAM" id="MobiDB-lite"/>
    </source>
</evidence>
<keyword evidence="5 7" id="KW-0687">Ribonucleoprotein</keyword>
<feature type="domain" description="Small ribosomal subunit protein uS2 C-terminal" evidence="9">
    <location>
        <begin position="202"/>
        <end position="283"/>
    </location>
</feature>
<dbReference type="CDD" id="cd01425">
    <property type="entry name" value="RPS2"/>
    <property type="match status" value="1"/>
</dbReference>
<feature type="compositionally biased region" description="Low complexity" evidence="8">
    <location>
        <begin position="296"/>
        <end position="310"/>
    </location>
</feature>
<dbReference type="GO" id="GO:0006412">
    <property type="term" value="P:translation"/>
    <property type="evidence" value="ECO:0007669"/>
    <property type="project" value="InterPro"/>
</dbReference>
<dbReference type="OrthoDB" id="414863at2759"/>
<evidence type="ECO:0000256" key="7">
    <source>
        <dbReference type="RuleBase" id="RU003631"/>
    </source>
</evidence>
<dbReference type="InterPro" id="IPR001865">
    <property type="entry name" value="Ribosomal_uS2"/>
</dbReference>
<dbReference type="PROSITE" id="PS00963">
    <property type="entry name" value="RIBOSOMAL_S2_2"/>
    <property type="match status" value="1"/>
</dbReference>
<evidence type="ECO:0000256" key="6">
    <source>
        <dbReference type="ARBA" id="ARBA00035405"/>
    </source>
</evidence>
<evidence type="ECO:0000313" key="11">
    <source>
        <dbReference type="Proteomes" id="UP000789759"/>
    </source>
</evidence>
<dbReference type="Gene3D" id="3.40.50.10490">
    <property type="entry name" value="Glucose-6-phosphate isomerase like protein, domain 1"/>
    <property type="match status" value="1"/>
</dbReference>
<dbReference type="NCBIfam" id="TIGR01012">
    <property type="entry name" value="uS2_euk_arch"/>
    <property type="match status" value="1"/>
</dbReference>
<evidence type="ECO:0000256" key="2">
    <source>
        <dbReference type="ARBA" id="ARBA00006242"/>
    </source>
</evidence>
<name>A0A9N9ABE0_9GLOM</name>
<proteinExistence type="inferred from homology"/>
<reference evidence="10" key="1">
    <citation type="submission" date="2021-06" db="EMBL/GenBank/DDBJ databases">
        <authorList>
            <person name="Kallberg Y."/>
            <person name="Tangrot J."/>
            <person name="Rosling A."/>
        </authorList>
    </citation>
    <scope>NUCLEOTIDE SEQUENCE</scope>
    <source>
        <strain evidence="10">FL966</strain>
    </source>
</reference>
<dbReference type="InterPro" id="IPR018130">
    <property type="entry name" value="Ribosomal_uS2_CS"/>
</dbReference>
<keyword evidence="4 7" id="KW-0689">Ribosomal protein</keyword>
<feature type="non-terminal residue" evidence="10">
    <location>
        <position position="326"/>
    </location>
</feature>
<evidence type="ECO:0000256" key="4">
    <source>
        <dbReference type="ARBA" id="ARBA00022980"/>
    </source>
</evidence>
<keyword evidence="3" id="KW-0963">Cytoplasm</keyword>
<dbReference type="PRINTS" id="PR00395">
    <property type="entry name" value="RIBOSOMALS2"/>
</dbReference>
<dbReference type="InterPro" id="IPR032281">
    <property type="entry name" value="Ribosomal_uS2_C"/>
</dbReference>
<dbReference type="HAMAP" id="MF_03015">
    <property type="entry name" value="Ribosomal_S2_euk"/>
    <property type="match status" value="1"/>
</dbReference>
<keyword evidence="11" id="KW-1185">Reference proteome</keyword>
<comment type="caution">
    <text evidence="10">The sequence shown here is derived from an EMBL/GenBank/DDBJ whole genome shotgun (WGS) entry which is preliminary data.</text>
</comment>
<feature type="region of interest" description="Disordered" evidence="8">
    <location>
        <begin position="296"/>
        <end position="326"/>
    </location>
</feature>
<dbReference type="Pfam" id="PF00318">
    <property type="entry name" value="Ribosomal_S2"/>
    <property type="match status" value="2"/>
</dbReference>
<accession>A0A9N9ABE0</accession>
<dbReference type="GO" id="GO:0015935">
    <property type="term" value="C:small ribosomal subunit"/>
    <property type="evidence" value="ECO:0007669"/>
    <property type="project" value="InterPro"/>
</dbReference>
<comment type="similarity">
    <text evidence="2 7">Belongs to the universal ribosomal protein uS2 family.</text>
</comment>
<evidence type="ECO:0000256" key="3">
    <source>
        <dbReference type="ARBA" id="ARBA00022490"/>
    </source>
</evidence>
<dbReference type="AlphaFoldDB" id="A0A9N9ABE0"/>
<dbReference type="InterPro" id="IPR027498">
    <property type="entry name" value="Ribosomal_uS2_euk"/>
</dbReference>
<comment type="subcellular location">
    <subcellularLocation>
        <location evidence="1">Cytoplasm</location>
    </subcellularLocation>
</comment>
<dbReference type="EMBL" id="CAJVQA010001711">
    <property type="protein sequence ID" value="CAG8523540.1"/>
    <property type="molecule type" value="Genomic_DNA"/>
</dbReference>
<protein>
    <recommendedName>
        <fullName evidence="6">40S ribosomal protein S0</fullName>
    </recommendedName>
</protein>
<evidence type="ECO:0000256" key="5">
    <source>
        <dbReference type="ARBA" id="ARBA00023274"/>
    </source>
</evidence>
<dbReference type="SUPFAM" id="SSF52313">
    <property type="entry name" value="Ribosomal protein S2"/>
    <property type="match status" value="1"/>
</dbReference>
<dbReference type="Pfam" id="PF16122">
    <property type="entry name" value="40S_SA_C"/>
    <property type="match status" value="1"/>
</dbReference>
<dbReference type="GO" id="GO:0005737">
    <property type="term" value="C:cytoplasm"/>
    <property type="evidence" value="ECO:0007669"/>
    <property type="project" value="UniProtKB-SubCell"/>
</dbReference>
<dbReference type="InterPro" id="IPR023591">
    <property type="entry name" value="Ribosomal_uS2_flav_dom_sf"/>
</dbReference>
<dbReference type="GO" id="GO:0003735">
    <property type="term" value="F:structural constituent of ribosome"/>
    <property type="evidence" value="ECO:0007669"/>
    <property type="project" value="InterPro"/>
</dbReference>
<evidence type="ECO:0000259" key="9">
    <source>
        <dbReference type="Pfam" id="PF16122"/>
    </source>
</evidence>
<organism evidence="10 11">
    <name type="scientific">Cetraspora pellucida</name>
    <dbReference type="NCBI Taxonomy" id="1433469"/>
    <lineage>
        <taxon>Eukaryota</taxon>
        <taxon>Fungi</taxon>
        <taxon>Fungi incertae sedis</taxon>
        <taxon>Mucoromycota</taxon>
        <taxon>Glomeromycotina</taxon>
        <taxon>Glomeromycetes</taxon>
        <taxon>Diversisporales</taxon>
        <taxon>Gigasporaceae</taxon>
        <taxon>Cetraspora</taxon>
    </lineage>
</organism>
<dbReference type="FunFam" id="3.40.50.10490:FF:000010">
    <property type="entry name" value="40S ribosomal protein S0"/>
    <property type="match status" value="1"/>
</dbReference>
<dbReference type="PANTHER" id="PTHR11489">
    <property type="entry name" value="40S RIBOSOMAL PROTEIN SA"/>
    <property type="match status" value="1"/>
</dbReference>
<dbReference type="InterPro" id="IPR005707">
    <property type="entry name" value="Ribosomal_uS2_euk/arc"/>
</dbReference>
<evidence type="ECO:0000256" key="1">
    <source>
        <dbReference type="ARBA" id="ARBA00004496"/>
    </source>
</evidence>
<gene>
    <name evidence="10" type="ORF">CPELLU_LOCUS3504</name>
</gene>